<accession>A0A562ZCX5</accession>
<organism evidence="2 3">
    <name type="scientific">Caenimonas sedimenti</name>
    <dbReference type="NCBI Taxonomy" id="2596921"/>
    <lineage>
        <taxon>Bacteria</taxon>
        <taxon>Pseudomonadati</taxon>
        <taxon>Pseudomonadota</taxon>
        <taxon>Betaproteobacteria</taxon>
        <taxon>Burkholderiales</taxon>
        <taxon>Comamonadaceae</taxon>
        <taxon>Caenimonas</taxon>
    </lineage>
</organism>
<sequence>MKSFDAARVALALPARLEGLEHESLYGIWTTYCIVQQCEAREVLLPRLLSRRIFGRFTQPDNDVNTVAQVLGTSGKQVLHMRGCDIGGAIDHQAQLLHPTLRYCKQCLSLGYHSIVAQHVAVQRCPLHDIPLLDLCPDCSNPIDPSFADAAFHPFECPLCGAALANTIARVADSQHARWADQMFGHRRGVLALGVDVPHQAKRLSQLPVPLKSPSTAVASRHFQRASVWAPAADPSWLGFREESVVLGPTHTRGFLPIGSDHHLDRGAQRTMLWLRQLCVEHENATFRLIGRLGRYPRGLRLNAQTSIVSAALYKLYASYDLLPEMRLRHDLKAWMGDDEDAYASLKAPIRHGDGLREYPQFDARLLQLEMLGLFAKLLVRHVHGTHLDDVSWLDYPHPIEFAPSWTLLRGSQTVTARVRFRAAEGDVERLVQRVHRHVLRFRHADPVGDDRMWRDNHLDCMWDEQTAYEPLVLSSGTAKRPRMTPWPVNPAGGTRPGSEQLGSLRHDDPTGDNIQL</sequence>
<evidence type="ECO:0000313" key="2">
    <source>
        <dbReference type="EMBL" id="TWO62675.1"/>
    </source>
</evidence>
<gene>
    <name evidence="2" type="ORF">FN976_28665</name>
</gene>
<feature type="region of interest" description="Disordered" evidence="1">
    <location>
        <begin position="475"/>
        <end position="517"/>
    </location>
</feature>
<evidence type="ECO:0000313" key="3">
    <source>
        <dbReference type="Proteomes" id="UP000318199"/>
    </source>
</evidence>
<evidence type="ECO:0008006" key="4">
    <source>
        <dbReference type="Google" id="ProtNLM"/>
    </source>
</evidence>
<evidence type="ECO:0000256" key="1">
    <source>
        <dbReference type="SAM" id="MobiDB-lite"/>
    </source>
</evidence>
<dbReference type="EMBL" id="VOBQ01000043">
    <property type="protein sequence ID" value="TWO62675.1"/>
    <property type="molecule type" value="Genomic_DNA"/>
</dbReference>
<comment type="caution">
    <text evidence="2">The sequence shown here is derived from an EMBL/GenBank/DDBJ whole genome shotgun (WGS) entry which is preliminary data.</text>
</comment>
<dbReference type="Proteomes" id="UP000318199">
    <property type="component" value="Unassembled WGS sequence"/>
</dbReference>
<keyword evidence="3" id="KW-1185">Reference proteome</keyword>
<reference evidence="2 3" key="1">
    <citation type="submission" date="2019-07" db="EMBL/GenBank/DDBJ databases">
        <title>Caenimonas sedimenti sp. nov., isolated from activated sludge.</title>
        <authorList>
            <person name="Xu J."/>
        </authorList>
    </citation>
    <scope>NUCLEOTIDE SEQUENCE [LARGE SCALE GENOMIC DNA]</scope>
    <source>
        <strain evidence="2 3">HX-9-20</strain>
    </source>
</reference>
<dbReference type="AlphaFoldDB" id="A0A562ZCX5"/>
<protein>
    <recommendedName>
        <fullName evidence="4">TniQ family protein</fullName>
    </recommendedName>
</protein>
<name>A0A562ZCX5_9BURK</name>
<dbReference type="OrthoDB" id="9115345at2"/>
<proteinExistence type="predicted"/>